<name>A0ABM4B5U1_HYDVU</name>
<dbReference type="GeneID" id="100209056"/>
<proteinExistence type="predicted"/>
<dbReference type="Proteomes" id="UP001652625">
    <property type="component" value="Chromosome 01"/>
</dbReference>
<reference evidence="2" key="2">
    <citation type="submission" date="2025-08" db="UniProtKB">
        <authorList>
            <consortium name="RefSeq"/>
        </authorList>
    </citation>
    <scope>IDENTIFICATION</scope>
</reference>
<keyword evidence="1" id="KW-1185">Reference proteome</keyword>
<protein>
    <submittedName>
        <fullName evidence="2">Uncharacterized protein LOC100209056 isoform X3</fullName>
    </submittedName>
</protein>
<dbReference type="PANTHER" id="PTHR28588">
    <property type="entry name" value="HAUS AUGMIN-LIKE COMPLEX SUBUNIT 5"/>
    <property type="match status" value="1"/>
</dbReference>
<dbReference type="InterPro" id="IPR029131">
    <property type="entry name" value="HAUS5"/>
</dbReference>
<reference evidence="1" key="1">
    <citation type="submission" date="2025-05" db="UniProtKB">
        <authorList>
            <consortium name="RefSeq"/>
        </authorList>
    </citation>
    <scope>NUCLEOTIDE SEQUENCE [LARGE SCALE GENOMIC DNA]</scope>
</reference>
<evidence type="ECO:0000313" key="1">
    <source>
        <dbReference type="Proteomes" id="UP001652625"/>
    </source>
</evidence>
<dbReference type="RefSeq" id="XP_065644223.1">
    <property type="nucleotide sequence ID" value="XM_065788151.1"/>
</dbReference>
<dbReference type="PANTHER" id="PTHR28588:SF1">
    <property type="entry name" value="HAUS AUGMIN-LIKE COMPLEX SUBUNIT 5"/>
    <property type="match status" value="1"/>
</dbReference>
<accession>A0ABM4B5U1</accession>
<gene>
    <name evidence="2" type="primary">LOC100209056</name>
</gene>
<sequence>MSLNKENLSDIVVEICKLEFEVQRQFSKIDTKNTRIAVLNSWCKRATEFIIKVNQLLKRLDDVFEKHVVNKRNLKTFSNMQFYSVNNQESENALCLSNICDTFEAIGICLSLQYSDLDKFWKVNDKKCVRNVQSLLQNHKPSTLYHAYITNIQESMFKLKEITRRINWEADTLNLMLRYETGKLHDIADQHVILHTMKKLIQEGQIVHYNTFLACENADNQTWFLKKKLDYANKKIIHILGNFSEDKKEKLRCLLHLKQAISSHIAEETVLCENYLQYKMEKMDKQNAILSMENKYLMIENFEETVLLKQGIIKKIIQSIGLGKSKLKHQQVDLINETQKKIIMMKNEFEHHLNKFQELKRQELDLFLKMSMKNLQFSKSGDKKVVNLSIHRLNPQFKQPCDVLLKSIFKTYNMPLYCSPDCILENILKSTTKELYPMDIFLLKDLFKDFNDVIKKLMLYQRNSTALSSLDISLEKGKQITKDCSVFENAVYTWWYQPGQELVPWIREDGFNLNYYISRFIENVSKCKNK</sequence>
<evidence type="ECO:0000313" key="2">
    <source>
        <dbReference type="RefSeq" id="XP_065644223.1"/>
    </source>
</evidence>
<organism evidence="1 2">
    <name type="scientific">Hydra vulgaris</name>
    <name type="common">Hydra</name>
    <name type="synonym">Hydra attenuata</name>
    <dbReference type="NCBI Taxonomy" id="6087"/>
    <lineage>
        <taxon>Eukaryota</taxon>
        <taxon>Metazoa</taxon>
        <taxon>Cnidaria</taxon>
        <taxon>Hydrozoa</taxon>
        <taxon>Hydroidolina</taxon>
        <taxon>Anthoathecata</taxon>
        <taxon>Aplanulata</taxon>
        <taxon>Hydridae</taxon>
        <taxon>Hydra</taxon>
    </lineage>
</organism>
<dbReference type="Pfam" id="PF14817">
    <property type="entry name" value="HAUS5"/>
    <property type="match status" value="1"/>
</dbReference>